<feature type="transmembrane region" description="Helical" evidence="6">
    <location>
        <begin position="175"/>
        <end position="193"/>
    </location>
</feature>
<protein>
    <submittedName>
        <fullName evidence="7">Rhomboid family intramembrane serine protease</fullName>
        <ecNumber evidence="7">3.4.21.105</ecNumber>
    </submittedName>
</protein>
<feature type="transmembrane region" description="Helical" evidence="6">
    <location>
        <begin position="151"/>
        <end position="169"/>
    </location>
</feature>
<dbReference type="InterPro" id="IPR035952">
    <property type="entry name" value="Rhomboid-like_sf"/>
</dbReference>
<name>A0ABT4CLY9_9CLOT</name>
<proteinExistence type="predicted"/>
<keyword evidence="7" id="KW-0378">Hydrolase</keyword>
<evidence type="ECO:0000256" key="4">
    <source>
        <dbReference type="ARBA" id="ARBA00022989"/>
    </source>
</evidence>
<feature type="transmembrane region" description="Helical" evidence="6">
    <location>
        <begin position="121"/>
        <end position="139"/>
    </location>
</feature>
<dbReference type="Gene3D" id="1.20.1540.10">
    <property type="entry name" value="Rhomboid-like"/>
    <property type="match status" value="1"/>
</dbReference>
<comment type="caution">
    <text evidence="7">The sequence shown here is derived from an EMBL/GenBank/DDBJ whole genome shotgun (WGS) entry which is preliminary data.</text>
</comment>
<keyword evidence="4 6" id="KW-1133">Transmembrane helix</keyword>
<feature type="transmembrane region" description="Helical" evidence="6">
    <location>
        <begin position="19"/>
        <end position="36"/>
    </location>
</feature>
<evidence type="ECO:0000256" key="2">
    <source>
        <dbReference type="ARBA" id="ARBA00022692"/>
    </source>
</evidence>
<dbReference type="RefSeq" id="WP_268048610.1">
    <property type="nucleotide sequence ID" value="NZ_JAPQES010000001.1"/>
</dbReference>
<gene>
    <name evidence="7" type="ORF">OXH55_05420</name>
</gene>
<dbReference type="EC" id="3.4.21.105" evidence="7"/>
<keyword evidence="2 6" id="KW-0812">Transmembrane</keyword>
<dbReference type="SUPFAM" id="SSF144091">
    <property type="entry name" value="Rhomboid-like"/>
    <property type="match status" value="1"/>
</dbReference>
<keyword evidence="3" id="KW-0256">Endoplasmic reticulum</keyword>
<comment type="subcellular location">
    <subcellularLocation>
        <location evidence="1">Endoplasmic reticulum membrane</location>
        <topology evidence="1">Multi-pass membrane protein</topology>
    </subcellularLocation>
</comment>
<keyword evidence="8" id="KW-1185">Reference proteome</keyword>
<feature type="transmembrane region" description="Helical" evidence="6">
    <location>
        <begin position="97"/>
        <end position="115"/>
    </location>
</feature>
<dbReference type="EMBL" id="JAPQES010000001">
    <property type="protein sequence ID" value="MCY6370065.1"/>
    <property type="molecule type" value="Genomic_DNA"/>
</dbReference>
<evidence type="ECO:0000313" key="7">
    <source>
        <dbReference type="EMBL" id="MCY6370065.1"/>
    </source>
</evidence>
<organism evidence="7 8">
    <name type="scientific">Clostridium ganghwense</name>
    <dbReference type="NCBI Taxonomy" id="312089"/>
    <lineage>
        <taxon>Bacteria</taxon>
        <taxon>Bacillati</taxon>
        <taxon>Bacillota</taxon>
        <taxon>Clostridia</taxon>
        <taxon>Eubacteriales</taxon>
        <taxon>Clostridiaceae</taxon>
        <taxon>Clostridium</taxon>
    </lineage>
</organism>
<dbReference type="PANTHER" id="PTHR11009">
    <property type="entry name" value="DER1-LIKE PROTEIN, DERLIN"/>
    <property type="match status" value="1"/>
</dbReference>
<dbReference type="Pfam" id="PF04511">
    <property type="entry name" value="DER1"/>
    <property type="match status" value="1"/>
</dbReference>
<keyword evidence="7" id="KW-0645">Protease</keyword>
<accession>A0ABT4CLY9</accession>
<dbReference type="Proteomes" id="UP001079657">
    <property type="component" value="Unassembled WGS sequence"/>
</dbReference>
<evidence type="ECO:0000256" key="3">
    <source>
        <dbReference type="ARBA" id="ARBA00022824"/>
    </source>
</evidence>
<evidence type="ECO:0000256" key="6">
    <source>
        <dbReference type="SAM" id="Phobius"/>
    </source>
</evidence>
<dbReference type="GO" id="GO:0008233">
    <property type="term" value="F:peptidase activity"/>
    <property type="evidence" value="ECO:0007669"/>
    <property type="project" value="UniProtKB-KW"/>
</dbReference>
<evidence type="ECO:0000256" key="5">
    <source>
        <dbReference type="ARBA" id="ARBA00023136"/>
    </source>
</evidence>
<keyword evidence="5 6" id="KW-0472">Membrane</keyword>
<evidence type="ECO:0000256" key="1">
    <source>
        <dbReference type="ARBA" id="ARBA00004477"/>
    </source>
</evidence>
<sequence>MHWFDKLEQKYGHLAIKNLMTYIVGLNGLVFILTYIDPTYISKLMLDPNLVMEGQIWRLITYIFIPPAFSPFWILFALYFYYIIGTGLEHEWGSFRFNLYYLLGMLGTTIVSFALESSLTGFYLNLSLFLAFARIYPDYEILLFFILPVKVKYLALLNWIFIGFTVIFQPLPNKLAAVISIINYFIFFGKDIITRTKTNRQAYYNRKKFNANIPKESTFHKCTVCGITEKDDPDMEFRYCSKCNGHYEYCMKHLHNHEHVKKEN</sequence>
<dbReference type="InterPro" id="IPR007599">
    <property type="entry name" value="DER1"/>
</dbReference>
<evidence type="ECO:0000313" key="8">
    <source>
        <dbReference type="Proteomes" id="UP001079657"/>
    </source>
</evidence>
<feature type="transmembrane region" description="Helical" evidence="6">
    <location>
        <begin position="56"/>
        <end position="85"/>
    </location>
</feature>
<reference evidence="7" key="1">
    <citation type="submission" date="2022-12" db="EMBL/GenBank/DDBJ databases">
        <authorList>
            <person name="Wang J."/>
        </authorList>
    </citation>
    <scope>NUCLEOTIDE SEQUENCE</scope>
    <source>
        <strain evidence="7">HY-42-06</strain>
    </source>
</reference>
<dbReference type="GO" id="GO:0006508">
    <property type="term" value="P:proteolysis"/>
    <property type="evidence" value="ECO:0007669"/>
    <property type="project" value="UniProtKB-KW"/>
</dbReference>